<dbReference type="EMBL" id="LIDM01000002">
    <property type="protein sequence ID" value="KRP33409.1"/>
    <property type="molecule type" value="Genomic_DNA"/>
</dbReference>
<organism evidence="1 2">
    <name type="scientific">Verrucomicrobia subdivision 6 bacterium BACL9 MAG-120820-bin42</name>
    <dbReference type="NCBI Taxonomy" id="1655634"/>
    <lineage>
        <taxon>Bacteria</taxon>
        <taxon>Pseudomonadati</taxon>
        <taxon>Verrucomicrobiota</taxon>
        <taxon>Verrucomicrobiia</taxon>
        <taxon>Verrucomicrobiales</taxon>
        <taxon>Verrucomicrobia subdivision 6</taxon>
    </lineage>
</organism>
<accession>A0A0R2XH23</accession>
<evidence type="ECO:0000313" key="2">
    <source>
        <dbReference type="Proteomes" id="UP000051557"/>
    </source>
</evidence>
<reference evidence="1 2" key="1">
    <citation type="submission" date="2015-10" db="EMBL/GenBank/DDBJ databases">
        <title>Metagenome-Assembled Genomes uncover a global brackish microbiome.</title>
        <authorList>
            <person name="Hugerth L.W."/>
            <person name="Larsson J."/>
            <person name="Alneberg J."/>
            <person name="Lindh M.V."/>
            <person name="Legrand C."/>
            <person name="Pinhassi J."/>
            <person name="Andersson A.F."/>
        </authorList>
    </citation>
    <scope>NUCLEOTIDE SEQUENCE [LARGE SCALE GENOMIC DNA]</scope>
    <source>
        <strain evidence="1">BACL9 MAG-120820-bin42</strain>
    </source>
</reference>
<dbReference type="Proteomes" id="UP000051557">
    <property type="component" value="Unassembled WGS sequence"/>
</dbReference>
<gene>
    <name evidence="1" type="ORF">ABS32_00170</name>
</gene>
<name>A0A0R2XH23_9BACT</name>
<evidence type="ECO:0000313" key="1">
    <source>
        <dbReference type="EMBL" id="KRP33409.1"/>
    </source>
</evidence>
<comment type="caution">
    <text evidence="1">The sequence shown here is derived from an EMBL/GenBank/DDBJ whole genome shotgun (WGS) entry which is preliminary data.</text>
</comment>
<dbReference type="AlphaFoldDB" id="A0A0R2XH23"/>
<proteinExistence type="predicted"/>
<protein>
    <submittedName>
        <fullName evidence="1">Uncharacterized protein</fullName>
    </submittedName>
</protein>
<sequence>MSRGHLHFLCSDFFRSFAIRLVMAACRKVIPVCISPSFQLTHRDREDFVPPVNSDQIGTVFLSEECGPSNKVLPFVKLSTAYSWPNHLILGYLQRIS</sequence>